<keyword evidence="2" id="KW-1133">Transmembrane helix</keyword>
<organism evidence="4 5">
    <name type="scientific">Neonectria punicea</name>
    <dbReference type="NCBI Taxonomy" id="979145"/>
    <lineage>
        <taxon>Eukaryota</taxon>
        <taxon>Fungi</taxon>
        <taxon>Dikarya</taxon>
        <taxon>Ascomycota</taxon>
        <taxon>Pezizomycotina</taxon>
        <taxon>Sordariomycetes</taxon>
        <taxon>Hypocreomycetidae</taxon>
        <taxon>Hypocreales</taxon>
        <taxon>Nectriaceae</taxon>
        <taxon>Neonectria</taxon>
    </lineage>
</organism>
<dbReference type="Pfam" id="PF03435">
    <property type="entry name" value="Sacchrp_dh_NADP"/>
    <property type="match status" value="1"/>
</dbReference>
<evidence type="ECO:0000259" key="3">
    <source>
        <dbReference type="Pfam" id="PF03435"/>
    </source>
</evidence>
<comment type="similarity">
    <text evidence="1">Belongs to the saccharopine dehydrogenase family.</text>
</comment>
<evidence type="ECO:0000256" key="1">
    <source>
        <dbReference type="ARBA" id="ARBA00038048"/>
    </source>
</evidence>
<dbReference type="InterPro" id="IPR051276">
    <property type="entry name" value="Saccharopine_DH-like_oxidrdct"/>
</dbReference>
<keyword evidence="5" id="KW-1185">Reference proteome</keyword>
<dbReference type="InterPro" id="IPR036291">
    <property type="entry name" value="NAD(P)-bd_dom_sf"/>
</dbReference>
<evidence type="ECO:0000313" key="5">
    <source>
        <dbReference type="Proteomes" id="UP001498476"/>
    </source>
</evidence>
<feature type="transmembrane region" description="Helical" evidence="2">
    <location>
        <begin position="292"/>
        <end position="312"/>
    </location>
</feature>
<dbReference type="SUPFAM" id="SSF51735">
    <property type="entry name" value="NAD(P)-binding Rossmann-fold domains"/>
    <property type="match status" value="1"/>
</dbReference>
<sequence>MPLIKEHGRQYDIVVFGATGYTGKLTAEYITKSLPTDLKWAVAGRSESKLQAVVDECKRLNSDRIAPEIEVANLNAEDLSALAKKTCVLLTTVGPYAVYGEHAFKACAENGTHYVDVTGEAVWVHKMIKKYEKTAKASGATLFPQAGVESSPPDLTTWALAKVIRTELGVQTKDVKLSLHNISSTPSGGSLATALGLFDVFSIEEVRAASSPYAQSPIPHAEPSRPKDSIFERILGVRTIPNLGMLTTSPMGSTDIAVVERTWGLLSETPSRKDQFYGPRFTWGEYLKTRNWVSGVFLHWMLIVGMALLALIPPVRALLKRRVFQPGEGAKREDTEREEIEYRGVAYPDSEKAAGKIAYCRTIHRGGMYYLTGMLLAETAVTILEDDNQLDGGIYTPACLGQGLIDRLDKAGLKFEVKLLDV</sequence>
<feature type="domain" description="Saccharopine dehydrogenase NADP binding" evidence="3">
    <location>
        <begin position="13"/>
        <end position="142"/>
    </location>
</feature>
<dbReference type="Gene3D" id="3.40.50.720">
    <property type="entry name" value="NAD(P)-binding Rossmann-like Domain"/>
    <property type="match status" value="1"/>
</dbReference>
<accession>A0ABR1H5T4</accession>
<gene>
    <name evidence="4" type="ORF">QQX98_005227</name>
</gene>
<proteinExistence type="inferred from homology"/>
<dbReference type="InterPro" id="IPR005097">
    <property type="entry name" value="Sacchrp_dh_NADP-bd"/>
</dbReference>
<keyword evidence="2" id="KW-0812">Transmembrane</keyword>
<protein>
    <recommendedName>
        <fullName evidence="3">Saccharopine dehydrogenase NADP binding domain-containing protein</fullName>
    </recommendedName>
</protein>
<name>A0ABR1H5T4_9HYPO</name>
<reference evidence="4 5" key="1">
    <citation type="journal article" date="2025" name="Microbiol. Resour. Announc.">
        <title>Draft genome sequences for Neonectria magnoliae and Neonectria punicea, canker pathogens of Liriodendron tulipifera and Acer saccharum in West Virginia.</title>
        <authorList>
            <person name="Petronek H.M."/>
            <person name="Kasson M.T."/>
            <person name="Metheny A.M."/>
            <person name="Stauder C.M."/>
            <person name="Lovett B."/>
            <person name="Lynch S.C."/>
            <person name="Garnas J.R."/>
            <person name="Kasson L.R."/>
            <person name="Stajich J.E."/>
        </authorList>
    </citation>
    <scope>NUCLEOTIDE SEQUENCE [LARGE SCALE GENOMIC DNA]</scope>
    <source>
        <strain evidence="4 5">NRRL 64653</strain>
    </source>
</reference>
<evidence type="ECO:0000256" key="2">
    <source>
        <dbReference type="SAM" id="Phobius"/>
    </source>
</evidence>
<dbReference type="EMBL" id="JAZAVJ010000069">
    <property type="protein sequence ID" value="KAK7416411.1"/>
    <property type="molecule type" value="Genomic_DNA"/>
</dbReference>
<dbReference type="PANTHER" id="PTHR12286:SF5">
    <property type="entry name" value="SACCHAROPINE DEHYDROGENASE-LIKE OXIDOREDUCTASE"/>
    <property type="match status" value="1"/>
</dbReference>
<comment type="caution">
    <text evidence="4">The sequence shown here is derived from an EMBL/GenBank/DDBJ whole genome shotgun (WGS) entry which is preliminary data.</text>
</comment>
<keyword evidence="2" id="KW-0472">Membrane</keyword>
<dbReference type="PANTHER" id="PTHR12286">
    <property type="entry name" value="SACCHAROPINE DEHYDROGENASE-LIKE OXIDOREDUCTASE"/>
    <property type="match status" value="1"/>
</dbReference>
<dbReference type="Proteomes" id="UP001498476">
    <property type="component" value="Unassembled WGS sequence"/>
</dbReference>
<evidence type="ECO:0000313" key="4">
    <source>
        <dbReference type="EMBL" id="KAK7416411.1"/>
    </source>
</evidence>